<evidence type="ECO:0000313" key="1">
    <source>
        <dbReference type="EMBL" id="RYN98915.1"/>
    </source>
</evidence>
<organism evidence="1 2">
    <name type="scientific">Alternaria tenuissima</name>
    <dbReference type="NCBI Taxonomy" id="119927"/>
    <lineage>
        <taxon>Eukaryota</taxon>
        <taxon>Fungi</taxon>
        <taxon>Dikarya</taxon>
        <taxon>Ascomycota</taxon>
        <taxon>Pezizomycotina</taxon>
        <taxon>Dothideomycetes</taxon>
        <taxon>Pleosporomycetidae</taxon>
        <taxon>Pleosporales</taxon>
        <taxon>Pleosporineae</taxon>
        <taxon>Pleosporaceae</taxon>
        <taxon>Alternaria</taxon>
        <taxon>Alternaria sect. Alternaria</taxon>
        <taxon>Alternaria alternata complex</taxon>
    </lineage>
</organism>
<name>A0ABY0G7L2_9PLEO</name>
<reference evidence="2" key="1">
    <citation type="journal article" date="2019" name="bioRxiv">
        <title>Genomics, evolutionary history and diagnostics of the Alternaria alternata species group including apple and Asian pear pathotypes.</title>
        <authorList>
            <person name="Armitage A.D."/>
            <person name="Cockerton H.M."/>
            <person name="Sreenivasaprasad S."/>
            <person name="Woodhall J.W."/>
            <person name="Lane C.R."/>
            <person name="Harrison R.J."/>
            <person name="Clarkson J.P."/>
        </authorList>
    </citation>
    <scope>NUCLEOTIDE SEQUENCE [LARGE SCALE GENOMIC DNA]</scope>
    <source>
        <strain evidence="2">FERA 635</strain>
    </source>
</reference>
<keyword evidence="2" id="KW-1185">Reference proteome</keyword>
<evidence type="ECO:0000313" key="2">
    <source>
        <dbReference type="Proteomes" id="UP000293195"/>
    </source>
</evidence>
<dbReference type="EMBL" id="PDXF01000023">
    <property type="protein sequence ID" value="RYN98915.1"/>
    <property type="molecule type" value="Genomic_DNA"/>
</dbReference>
<gene>
    <name evidence="1" type="ORF">AA0119_g6814</name>
</gene>
<sequence>MGSFLVFSILKENLDTRVTSHIHIVALETTIERASRKGQTQKLRLGITFKHIII</sequence>
<accession>A0ABY0G7L2</accession>
<protein>
    <submittedName>
        <fullName evidence="1">Uncharacterized protein</fullName>
    </submittedName>
</protein>
<proteinExistence type="predicted"/>
<dbReference type="Proteomes" id="UP000293195">
    <property type="component" value="Unassembled WGS sequence"/>
</dbReference>
<comment type="caution">
    <text evidence="1">The sequence shown here is derived from an EMBL/GenBank/DDBJ whole genome shotgun (WGS) entry which is preliminary data.</text>
</comment>